<dbReference type="PANTHER" id="PTHR43490:SF99">
    <property type="entry name" value="SHORT-CHAIN DEHYDROGENASE_REDUCTASE"/>
    <property type="match status" value="1"/>
</dbReference>
<evidence type="ECO:0000256" key="2">
    <source>
        <dbReference type="ARBA" id="ARBA00022857"/>
    </source>
</evidence>
<dbReference type="STRING" id="314278.NB231_07382"/>
<dbReference type="Pfam" id="PF00106">
    <property type="entry name" value="adh_short"/>
    <property type="match status" value="1"/>
</dbReference>
<dbReference type="EMBL" id="AAOF01000019">
    <property type="protein sequence ID" value="EAR20602.1"/>
    <property type="molecule type" value="Genomic_DNA"/>
</dbReference>
<proteinExistence type="inferred from homology"/>
<sequence length="243" mass="26356">MTENRRIAVITGANRGLGFETARQLARRGYKAVLTSRDAVQGKAAADKLQGEALDVGYHPLDVTRADSVQRLAGFLDNAFGRLDVLVNNAGIFPEQASAHGAHSAPNVFEMPLESLHENLQTNAFGALRLIQTIVPLMRRHGYGRIVNISSGYGQLAHMAHGFPAYRMSKAMLNVITCLVAAEFEEENIKINSVDPGWVRTRMGGTQATYSAAEAAEWVIEAATLPDAGPSGVFLKRGQPIEW</sequence>
<dbReference type="PRINTS" id="PR00081">
    <property type="entry name" value="GDHRDH"/>
</dbReference>
<keyword evidence="3" id="KW-0560">Oxidoreductase</keyword>
<dbReference type="eggNOG" id="COG1028">
    <property type="taxonomic scope" value="Bacteria"/>
</dbReference>
<dbReference type="InterPro" id="IPR036291">
    <property type="entry name" value="NAD(P)-bd_dom_sf"/>
</dbReference>
<evidence type="ECO:0000256" key="3">
    <source>
        <dbReference type="ARBA" id="ARBA00023002"/>
    </source>
</evidence>
<comment type="caution">
    <text evidence="5">The sequence shown here is derived from an EMBL/GenBank/DDBJ whole genome shotgun (WGS) entry which is preliminary data.</text>
</comment>
<dbReference type="PRINTS" id="PR00080">
    <property type="entry name" value="SDRFAMILY"/>
</dbReference>
<protein>
    <submittedName>
        <fullName evidence="5">Short-chain dehydrogenase/reductase SDR</fullName>
    </submittedName>
</protein>
<accession>A4BUN6</accession>
<dbReference type="GO" id="GO:0016491">
    <property type="term" value="F:oxidoreductase activity"/>
    <property type="evidence" value="ECO:0007669"/>
    <property type="project" value="UniProtKB-KW"/>
</dbReference>
<dbReference type="Gene3D" id="3.40.50.720">
    <property type="entry name" value="NAD(P)-binding Rossmann-like Domain"/>
    <property type="match status" value="1"/>
</dbReference>
<dbReference type="RefSeq" id="WP_005000994.1">
    <property type="nucleotide sequence ID" value="NZ_CH672427.1"/>
</dbReference>
<keyword evidence="6" id="KW-1185">Reference proteome</keyword>
<dbReference type="AlphaFoldDB" id="A4BUN6"/>
<evidence type="ECO:0000256" key="4">
    <source>
        <dbReference type="RuleBase" id="RU000363"/>
    </source>
</evidence>
<dbReference type="PANTHER" id="PTHR43490">
    <property type="entry name" value="(+)-NEOMENTHOL DEHYDROGENASE"/>
    <property type="match status" value="1"/>
</dbReference>
<reference evidence="5 6" key="1">
    <citation type="submission" date="2006-02" db="EMBL/GenBank/DDBJ databases">
        <authorList>
            <person name="Waterbury J."/>
            <person name="Ferriera S."/>
            <person name="Johnson J."/>
            <person name="Kravitz S."/>
            <person name="Halpern A."/>
            <person name="Remington K."/>
            <person name="Beeson K."/>
            <person name="Tran B."/>
            <person name="Rogers Y.-H."/>
            <person name="Friedman R."/>
            <person name="Venter J.C."/>
        </authorList>
    </citation>
    <scope>NUCLEOTIDE SEQUENCE [LARGE SCALE GENOMIC DNA]</scope>
    <source>
        <strain evidence="5 6">Nb-231</strain>
    </source>
</reference>
<dbReference type="SUPFAM" id="SSF51735">
    <property type="entry name" value="NAD(P)-binding Rossmann-fold domains"/>
    <property type="match status" value="1"/>
</dbReference>
<organism evidence="5 6">
    <name type="scientific">Nitrococcus mobilis Nb-231</name>
    <dbReference type="NCBI Taxonomy" id="314278"/>
    <lineage>
        <taxon>Bacteria</taxon>
        <taxon>Pseudomonadati</taxon>
        <taxon>Pseudomonadota</taxon>
        <taxon>Gammaproteobacteria</taxon>
        <taxon>Chromatiales</taxon>
        <taxon>Ectothiorhodospiraceae</taxon>
        <taxon>Nitrococcus</taxon>
    </lineage>
</organism>
<comment type="similarity">
    <text evidence="1 4">Belongs to the short-chain dehydrogenases/reductases (SDR) family.</text>
</comment>
<dbReference type="InterPro" id="IPR002347">
    <property type="entry name" value="SDR_fam"/>
</dbReference>
<dbReference type="OrthoDB" id="5786478at2"/>
<name>A4BUN6_9GAMM</name>
<keyword evidence="2" id="KW-0521">NADP</keyword>
<dbReference type="Proteomes" id="UP000003374">
    <property type="component" value="Unassembled WGS sequence"/>
</dbReference>
<evidence type="ECO:0000256" key="1">
    <source>
        <dbReference type="ARBA" id="ARBA00006484"/>
    </source>
</evidence>
<gene>
    <name evidence="5" type="ORF">NB231_07382</name>
</gene>
<evidence type="ECO:0000313" key="6">
    <source>
        <dbReference type="Proteomes" id="UP000003374"/>
    </source>
</evidence>
<dbReference type="HOGENOM" id="CLU_010194_9_0_6"/>
<evidence type="ECO:0000313" key="5">
    <source>
        <dbReference type="EMBL" id="EAR20602.1"/>
    </source>
</evidence>